<evidence type="ECO:0000313" key="6">
    <source>
        <dbReference type="Proteomes" id="UP000281468"/>
    </source>
</evidence>
<evidence type="ECO:0000313" key="5">
    <source>
        <dbReference type="EMBL" id="RMY91747.1"/>
    </source>
</evidence>
<dbReference type="PANTHER" id="PTHR43991:SF12">
    <property type="entry name" value="WD REPEAT PROTEIN (AFU_ORTHOLOGUE AFUA_8G05640)"/>
    <property type="match status" value="1"/>
</dbReference>
<dbReference type="SMART" id="SM00320">
    <property type="entry name" value="WD40"/>
    <property type="match status" value="2"/>
</dbReference>
<keyword evidence="1 3" id="KW-0853">WD repeat</keyword>
<gene>
    <name evidence="5" type="ORF">D0862_09653</name>
</gene>
<dbReference type="EMBL" id="QWIQ01000361">
    <property type="protein sequence ID" value="RMY91747.1"/>
    <property type="molecule type" value="Genomic_DNA"/>
</dbReference>
<proteinExistence type="predicted"/>
<evidence type="ECO:0000256" key="4">
    <source>
        <dbReference type="SAM" id="MobiDB-lite"/>
    </source>
</evidence>
<dbReference type="InterPro" id="IPR036322">
    <property type="entry name" value="WD40_repeat_dom_sf"/>
</dbReference>
<protein>
    <submittedName>
        <fullName evidence="5">Uncharacterized protein</fullName>
    </submittedName>
</protein>
<comment type="caution">
    <text evidence="5">The sequence shown here is derived from an EMBL/GenBank/DDBJ whole genome shotgun (WGS) entry which is preliminary data.</text>
</comment>
<dbReference type="Proteomes" id="UP000281468">
    <property type="component" value="Unassembled WGS sequence"/>
</dbReference>
<dbReference type="Gene3D" id="2.130.10.10">
    <property type="entry name" value="YVTN repeat-like/Quinoprotein amine dehydrogenase"/>
    <property type="match status" value="1"/>
</dbReference>
<dbReference type="InterPro" id="IPR015943">
    <property type="entry name" value="WD40/YVTN_repeat-like_dom_sf"/>
</dbReference>
<keyword evidence="2" id="KW-0677">Repeat</keyword>
<organism evidence="5 6">
    <name type="scientific">Hortaea werneckii</name>
    <name type="common">Black yeast</name>
    <name type="synonym">Cladosporium werneckii</name>
    <dbReference type="NCBI Taxonomy" id="91943"/>
    <lineage>
        <taxon>Eukaryota</taxon>
        <taxon>Fungi</taxon>
        <taxon>Dikarya</taxon>
        <taxon>Ascomycota</taxon>
        <taxon>Pezizomycotina</taxon>
        <taxon>Dothideomycetes</taxon>
        <taxon>Dothideomycetidae</taxon>
        <taxon>Mycosphaerellales</taxon>
        <taxon>Teratosphaeriaceae</taxon>
        <taxon>Hortaea</taxon>
    </lineage>
</organism>
<sequence>MGDPGKRRRAVKMNPTHHHACMAHFEEPVFCSHDVATLLASYSSTFVDHSGSGTASAQTSDVVEDDDESDAGGVLLPEHDIDQQMTDALASTNISGYPACLGVRCQGGSSSNPQAHQLSTILGSSHPRPHSQEMWEEENSRRVRFALDGEDTGEVPQYDIRSEQRASPIDVSHTEGHMGIEATHSIRRSSWGSAPEEAADDSHQTTYHQTQLNDSEAPNLTSFTPLPTERDSGNGNGHGHAFLPTTTDNHMEVDDPRWSYDFAEFMDTWRFRSLVDKSVPQFDPGIQPSVRIGRNLDEVRSEDIASREVDIQGLHWQLLGPSRECALAARASMHPLQHQPGILQGSQCDSEIQAPAYRFRNFTTKHQARFSHYQLRNVLAATSRSDIFYADGSKVYRTALAGGSTQDTVMDFSRVALPAAAFRITCLSASSRHNILVAGGFNGEFAMLSSLPRTGTSALTKGFLTRAFNGLVTHIQTFDDRRSGLPQAAFCSNDQHVRLMDLGTARLVGSHAYSHPVNCSATAPDGRLRVLVGDSNDAHITDAEKGNVIATLHGHTDHGFACSWAQNGLHLATGAQDGKTLVWDARNWSRPLHTLPSTMSCPRSLHFTDNDGLIVAEDEDVVSVYDPSTFAKRQDIHFFGSIAGVALLDGGDELALANSDKTVGGLMSFQRTVRGGEQEQRPLRFDKGLRQSFARAHRSLDLLSNVMV</sequence>
<evidence type="ECO:0000256" key="2">
    <source>
        <dbReference type="ARBA" id="ARBA00022737"/>
    </source>
</evidence>
<dbReference type="InterPro" id="IPR019775">
    <property type="entry name" value="WD40_repeat_CS"/>
</dbReference>
<dbReference type="SUPFAM" id="SSF50978">
    <property type="entry name" value="WD40 repeat-like"/>
    <property type="match status" value="1"/>
</dbReference>
<accession>A0A3M7FSR7</accession>
<dbReference type="PROSITE" id="PS00678">
    <property type="entry name" value="WD_REPEATS_1"/>
    <property type="match status" value="1"/>
</dbReference>
<name>A0A3M7FSR7_HORWE</name>
<feature type="compositionally biased region" description="Polar residues" evidence="4">
    <location>
        <begin position="49"/>
        <end position="59"/>
    </location>
</feature>
<feature type="compositionally biased region" description="Polar residues" evidence="4">
    <location>
        <begin position="204"/>
        <end position="219"/>
    </location>
</feature>
<feature type="region of interest" description="Disordered" evidence="4">
    <location>
        <begin position="49"/>
        <end position="74"/>
    </location>
</feature>
<reference evidence="5 6" key="1">
    <citation type="journal article" date="2018" name="BMC Genomics">
        <title>Genomic evidence for intraspecific hybridization in a clonal and extremely halotolerant yeast.</title>
        <authorList>
            <person name="Gostincar C."/>
            <person name="Stajich J.E."/>
            <person name="Zupancic J."/>
            <person name="Zalar P."/>
            <person name="Gunde-Cimerman N."/>
        </authorList>
    </citation>
    <scope>NUCLEOTIDE SEQUENCE [LARGE SCALE GENOMIC DNA]</scope>
    <source>
        <strain evidence="5 6">EXF-171</strain>
    </source>
</reference>
<feature type="region of interest" description="Disordered" evidence="4">
    <location>
        <begin position="188"/>
        <end position="219"/>
    </location>
</feature>
<dbReference type="VEuPathDB" id="FungiDB:BTJ68_07377"/>
<dbReference type="PROSITE" id="PS50294">
    <property type="entry name" value="WD_REPEATS_REGION"/>
    <property type="match status" value="1"/>
</dbReference>
<dbReference type="PANTHER" id="PTHR43991">
    <property type="entry name" value="WD REPEAT PROTEIN (AFU_ORTHOLOGUE AFUA_8G05640)-RELATED"/>
    <property type="match status" value="1"/>
</dbReference>
<dbReference type="PROSITE" id="PS50082">
    <property type="entry name" value="WD_REPEATS_2"/>
    <property type="match status" value="1"/>
</dbReference>
<dbReference type="InterPro" id="IPR001680">
    <property type="entry name" value="WD40_rpt"/>
</dbReference>
<evidence type="ECO:0000256" key="3">
    <source>
        <dbReference type="PROSITE-ProRule" id="PRU00221"/>
    </source>
</evidence>
<dbReference type="AlphaFoldDB" id="A0A3M7FSR7"/>
<evidence type="ECO:0000256" key="1">
    <source>
        <dbReference type="ARBA" id="ARBA00022574"/>
    </source>
</evidence>
<feature type="repeat" description="WD" evidence="3">
    <location>
        <begin position="552"/>
        <end position="587"/>
    </location>
</feature>
<dbReference type="Pfam" id="PF00400">
    <property type="entry name" value="WD40"/>
    <property type="match status" value="1"/>
</dbReference>